<gene>
    <name evidence="2" type="ORF">BLA15945_06840</name>
</gene>
<organism evidence="2 3">
    <name type="scientific">Burkholderia lata (strain ATCC 17760 / DSM 23089 / LMG 22485 / NCIMB 9086 / R18194 / 383)</name>
    <dbReference type="NCBI Taxonomy" id="482957"/>
    <lineage>
        <taxon>Bacteria</taxon>
        <taxon>Pseudomonadati</taxon>
        <taxon>Pseudomonadota</taxon>
        <taxon>Betaproteobacteria</taxon>
        <taxon>Burkholderiales</taxon>
        <taxon>Burkholderiaceae</taxon>
        <taxon>Burkholderia</taxon>
        <taxon>Burkholderia cepacia complex</taxon>
    </lineage>
</organism>
<accession>A0A6P2SJT9</accession>
<dbReference type="AlphaFoldDB" id="A0A6P2SJT9"/>
<dbReference type="Proteomes" id="UP000494174">
    <property type="component" value="Unassembled WGS sequence"/>
</dbReference>
<reference evidence="2 3" key="1">
    <citation type="submission" date="2019-09" db="EMBL/GenBank/DDBJ databases">
        <authorList>
            <person name="Depoorter E."/>
        </authorList>
    </citation>
    <scope>NUCLEOTIDE SEQUENCE [LARGE SCALE GENOMIC DNA]</scope>
    <source>
        <strain evidence="2">R-15945</strain>
    </source>
</reference>
<evidence type="ECO:0000313" key="3">
    <source>
        <dbReference type="Proteomes" id="UP000494174"/>
    </source>
</evidence>
<name>A0A6P2SJT9_BURL3</name>
<evidence type="ECO:0000313" key="2">
    <source>
        <dbReference type="EMBL" id="VWC37804.1"/>
    </source>
</evidence>
<proteinExistence type="predicted"/>
<dbReference type="EMBL" id="CABVPU010000040">
    <property type="protein sequence ID" value="VWC37804.1"/>
    <property type="molecule type" value="Genomic_DNA"/>
</dbReference>
<protein>
    <submittedName>
        <fullName evidence="2">Putative transposase</fullName>
    </submittedName>
</protein>
<evidence type="ECO:0000256" key="1">
    <source>
        <dbReference type="SAM" id="MobiDB-lite"/>
    </source>
</evidence>
<sequence length="76" mass="8708">MTPHVARNTKRSGGNPIDKRTTRHLGYALSQRKRKCIEQCFGWGKTIGPLRQVMVRGLEKVDQLLTLTIAAYNRRD</sequence>
<feature type="region of interest" description="Disordered" evidence="1">
    <location>
        <begin position="1"/>
        <end position="22"/>
    </location>
</feature>